<keyword evidence="7" id="KW-0862">Zinc</keyword>
<feature type="transmembrane region" description="Helical" evidence="15">
    <location>
        <begin position="73"/>
        <end position="91"/>
    </location>
</feature>
<dbReference type="GO" id="GO:0006882">
    <property type="term" value="P:intracellular zinc ion homeostasis"/>
    <property type="evidence" value="ECO:0007669"/>
    <property type="project" value="TreeGrafter"/>
</dbReference>
<dbReference type="GO" id="GO:0015341">
    <property type="term" value="F:zinc efflux antiporter activity"/>
    <property type="evidence" value="ECO:0007669"/>
    <property type="project" value="TreeGrafter"/>
</dbReference>
<dbReference type="Gene3D" id="1.20.1510.10">
    <property type="entry name" value="Cation efflux protein transmembrane domain"/>
    <property type="match status" value="1"/>
</dbReference>
<comment type="similarity">
    <text evidence="2">Belongs to the cation diffusion facilitator (CDF) transporter (TC 2.A.4) family. FieF subfamily.</text>
</comment>
<proteinExistence type="inferred from homology"/>
<accession>A0A1E3GTU7</accession>
<dbReference type="PANTHER" id="PTHR43840">
    <property type="entry name" value="MITOCHONDRIAL METAL TRANSPORTER 1-RELATED"/>
    <property type="match status" value="1"/>
</dbReference>
<dbReference type="GO" id="GO:0015086">
    <property type="term" value="F:cadmium ion transmembrane transporter activity"/>
    <property type="evidence" value="ECO:0007669"/>
    <property type="project" value="TreeGrafter"/>
</dbReference>
<dbReference type="Gene3D" id="3.30.70.1350">
    <property type="entry name" value="Cation efflux protein, cytoplasmic domain"/>
    <property type="match status" value="1"/>
</dbReference>
<dbReference type="GO" id="GO:0005886">
    <property type="term" value="C:plasma membrane"/>
    <property type="evidence" value="ECO:0007669"/>
    <property type="project" value="UniProtKB-SubCell"/>
</dbReference>
<keyword evidence="9 15" id="KW-0472">Membrane</keyword>
<dbReference type="PANTHER" id="PTHR43840:SF41">
    <property type="entry name" value="CATION-EFFLUX PUMP FIEF"/>
    <property type="match status" value="1"/>
</dbReference>
<dbReference type="InterPro" id="IPR050291">
    <property type="entry name" value="CDF_Transporter"/>
</dbReference>
<comment type="catalytic activity">
    <reaction evidence="10">
        <text>Fe(2+)(in) + H(+)(out) = Fe(2+)(out) + H(+)(in)</text>
        <dbReference type="Rhea" id="RHEA:29439"/>
        <dbReference type="ChEBI" id="CHEBI:15378"/>
        <dbReference type="ChEBI" id="CHEBI:29033"/>
    </reaction>
</comment>
<evidence type="ECO:0000313" key="19">
    <source>
        <dbReference type="Proteomes" id="UP000094379"/>
    </source>
</evidence>
<dbReference type="InterPro" id="IPR027469">
    <property type="entry name" value="Cation_efflux_TMD_sf"/>
</dbReference>
<evidence type="ECO:0000256" key="14">
    <source>
        <dbReference type="ARBA" id="ARBA00072262"/>
    </source>
</evidence>
<dbReference type="Proteomes" id="UP000094379">
    <property type="component" value="Unassembled WGS sequence"/>
</dbReference>
<evidence type="ECO:0000256" key="13">
    <source>
        <dbReference type="ARBA" id="ARBA00062926"/>
    </source>
</evidence>
<dbReference type="Pfam" id="PF01545">
    <property type="entry name" value="Cation_efflux"/>
    <property type="match status" value="1"/>
</dbReference>
<dbReference type="EMBL" id="MCRI01000005">
    <property type="protein sequence ID" value="ODN67492.1"/>
    <property type="molecule type" value="Genomic_DNA"/>
</dbReference>
<evidence type="ECO:0000256" key="12">
    <source>
        <dbReference type="ARBA" id="ARBA00050984"/>
    </source>
</evidence>
<keyword evidence="3" id="KW-0813">Transport</keyword>
<evidence type="ECO:0000256" key="11">
    <source>
        <dbReference type="ARBA" id="ARBA00047695"/>
    </source>
</evidence>
<keyword evidence="19" id="KW-1185">Reference proteome</keyword>
<comment type="caution">
    <text evidence="18">The sequence shown here is derived from an EMBL/GenBank/DDBJ whole genome shotgun (WGS) entry which is preliminary data.</text>
</comment>
<evidence type="ECO:0000256" key="9">
    <source>
        <dbReference type="ARBA" id="ARBA00023136"/>
    </source>
</evidence>
<dbReference type="GO" id="GO:0015093">
    <property type="term" value="F:ferrous iron transmembrane transporter activity"/>
    <property type="evidence" value="ECO:0007669"/>
    <property type="project" value="TreeGrafter"/>
</dbReference>
<dbReference type="Pfam" id="PF16916">
    <property type="entry name" value="ZT_dimer"/>
    <property type="match status" value="1"/>
</dbReference>
<evidence type="ECO:0000256" key="5">
    <source>
        <dbReference type="ARBA" id="ARBA00022496"/>
    </source>
</evidence>
<evidence type="ECO:0000256" key="10">
    <source>
        <dbReference type="ARBA" id="ARBA00035584"/>
    </source>
</evidence>
<evidence type="ECO:0000256" key="1">
    <source>
        <dbReference type="ARBA" id="ARBA00004651"/>
    </source>
</evidence>
<gene>
    <name evidence="18" type="primary">fieF_1</name>
    <name evidence="18" type="ORF">A9E74_00837</name>
</gene>
<evidence type="ECO:0000259" key="17">
    <source>
        <dbReference type="Pfam" id="PF16916"/>
    </source>
</evidence>
<keyword evidence="6 15" id="KW-0812">Transmembrane</keyword>
<evidence type="ECO:0000259" key="16">
    <source>
        <dbReference type="Pfam" id="PF01545"/>
    </source>
</evidence>
<keyword evidence="8 15" id="KW-1133">Transmembrane helix</keyword>
<feature type="transmembrane region" description="Helical" evidence="15">
    <location>
        <begin position="7"/>
        <end position="25"/>
    </location>
</feature>
<evidence type="ECO:0000256" key="2">
    <source>
        <dbReference type="ARBA" id="ARBA00010212"/>
    </source>
</evidence>
<dbReference type="AlphaFoldDB" id="A0A1E3GTU7"/>
<keyword evidence="4" id="KW-1003">Cell membrane</keyword>
<feature type="domain" description="Cation efflux protein cytoplasmic" evidence="17">
    <location>
        <begin position="204"/>
        <end position="279"/>
    </location>
</feature>
<dbReference type="InterPro" id="IPR002524">
    <property type="entry name" value="Cation_efflux"/>
</dbReference>
<evidence type="ECO:0000256" key="15">
    <source>
        <dbReference type="SAM" id="Phobius"/>
    </source>
</evidence>
<dbReference type="FunFam" id="3.30.70.1350:FF:000002">
    <property type="entry name" value="Ferrous-iron efflux pump FieF"/>
    <property type="match status" value="1"/>
</dbReference>
<evidence type="ECO:0000256" key="4">
    <source>
        <dbReference type="ARBA" id="ARBA00022475"/>
    </source>
</evidence>
<dbReference type="NCBIfam" id="TIGR01297">
    <property type="entry name" value="CDF"/>
    <property type="match status" value="1"/>
</dbReference>
<name>A0A1E3GTU7_9GAMM</name>
<protein>
    <recommendedName>
        <fullName evidence="14">Cation-efflux pump FieF</fullName>
    </recommendedName>
</protein>
<feature type="domain" description="Cation efflux protein transmembrane" evidence="16">
    <location>
        <begin position="6"/>
        <end position="199"/>
    </location>
</feature>
<feature type="transmembrane region" description="Helical" evidence="15">
    <location>
        <begin position="151"/>
        <end position="168"/>
    </location>
</feature>
<feature type="transmembrane region" description="Helical" evidence="15">
    <location>
        <begin position="111"/>
        <end position="131"/>
    </location>
</feature>
<dbReference type="FunFam" id="1.20.1510.10:FF:000001">
    <property type="entry name" value="Ferrous-iron efflux pump FieF"/>
    <property type="match status" value="1"/>
</dbReference>
<keyword evidence="5" id="KW-0408">Iron</keyword>
<reference evidence="18 19" key="1">
    <citation type="submission" date="2016-07" db="EMBL/GenBank/DDBJ databases">
        <title>Draft Genome Sequence of Methylophaga muralis Bur 1.</title>
        <authorList>
            <person name="Vasilenko O.V."/>
            <person name="Doronina N.V."/>
            <person name="Shmareva M.N."/>
            <person name="Tarlachkov S.V."/>
            <person name="Mustakhimov I."/>
            <person name="Trotsenko Y.A."/>
        </authorList>
    </citation>
    <scope>NUCLEOTIDE SEQUENCE [LARGE SCALE GENOMIC DNA]</scope>
    <source>
        <strain evidence="18 19">Bur 1</strain>
    </source>
</reference>
<dbReference type="PATRIC" id="fig|291169.3.peg.838"/>
<evidence type="ECO:0000256" key="7">
    <source>
        <dbReference type="ARBA" id="ARBA00022906"/>
    </source>
</evidence>
<keyword evidence="7" id="KW-0406">Ion transport</keyword>
<dbReference type="STRING" id="291169.A9E74_00837"/>
<dbReference type="SUPFAM" id="SSF161111">
    <property type="entry name" value="Cation efflux protein transmembrane domain-like"/>
    <property type="match status" value="1"/>
</dbReference>
<evidence type="ECO:0000313" key="18">
    <source>
        <dbReference type="EMBL" id="ODN67492.1"/>
    </source>
</evidence>
<evidence type="ECO:0000256" key="6">
    <source>
        <dbReference type="ARBA" id="ARBA00022692"/>
    </source>
</evidence>
<comment type="catalytic activity">
    <reaction evidence="11">
        <text>Zn(2+)(in) + H(+)(out) = Zn(2+)(out) + H(+)(in)</text>
        <dbReference type="Rhea" id="RHEA:28839"/>
        <dbReference type="ChEBI" id="CHEBI:15378"/>
        <dbReference type="ChEBI" id="CHEBI:29105"/>
    </reaction>
</comment>
<comment type="subcellular location">
    <subcellularLocation>
        <location evidence="1">Cell membrane</location>
        <topology evidence="1">Multi-pass membrane protein</topology>
    </subcellularLocation>
</comment>
<dbReference type="InterPro" id="IPR058533">
    <property type="entry name" value="Cation_efflux_TM"/>
</dbReference>
<organism evidence="18 19">
    <name type="scientific">Methylophaga muralis</name>
    <dbReference type="NCBI Taxonomy" id="291169"/>
    <lineage>
        <taxon>Bacteria</taxon>
        <taxon>Pseudomonadati</taxon>
        <taxon>Pseudomonadota</taxon>
        <taxon>Gammaproteobacteria</taxon>
        <taxon>Thiotrichales</taxon>
        <taxon>Piscirickettsiaceae</taxon>
        <taxon>Methylophaga</taxon>
    </lineage>
</organism>
<dbReference type="InterPro" id="IPR036837">
    <property type="entry name" value="Cation_efflux_CTD_sf"/>
</dbReference>
<dbReference type="InterPro" id="IPR027470">
    <property type="entry name" value="Cation_efflux_CTD"/>
</dbReference>
<feature type="transmembrane region" description="Helical" evidence="15">
    <location>
        <begin position="174"/>
        <end position="191"/>
    </location>
</feature>
<evidence type="ECO:0000256" key="8">
    <source>
        <dbReference type="ARBA" id="ARBA00022989"/>
    </source>
</evidence>
<comment type="subunit">
    <text evidence="13">Homodimer. The subunits are held together in a parallel orientation through zinc binding at the interface of the cytoplasmic domains.</text>
</comment>
<sequence length="284" mass="31326">MCLASYASVLTAFVLIAAKLIAWYLSDSISILASLIDSSLDLLASLVNLLAIRHALQPADKEHRFGHGKAEPLAAVGQSMFIAGSACMLLFQASGRLVNPQPLTAGIELGVAVMLFSMMATVGLLLLQRFVIKKTKSSAIRADSLHYQSDLLVNFSVIIALLLTQFGLIWFDPLMAVFIAVYVLFSAWKILRDAVDLLMDHEISDAERQQITELVLKHPQVKGMHDLRTRRSGTTVFIQLHLELDAAFTLQQAHDISDQVNQEIHTLFDEAEVIIHQDPIIVGN</sequence>
<keyword evidence="7" id="KW-0864">Zinc transport</keyword>
<comment type="catalytic activity">
    <reaction evidence="12">
        <text>Cd(2+)(in) + H(+)(out) = Cd(2+)(out) + H(+)(in)</text>
        <dbReference type="Rhea" id="RHEA:28739"/>
        <dbReference type="ChEBI" id="CHEBI:15378"/>
        <dbReference type="ChEBI" id="CHEBI:48775"/>
    </reaction>
</comment>
<keyword evidence="5" id="KW-0410">Iron transport</keyword>
<dbReference type="SUPFAM" id="SSF160240">
    <property type="entry name" value="Cation efflux protein cytoplasmic domain-like"/>
    <property type="match status" value="1"/>
</dbReference>
<evidence type="ECO:0000256" key="3">
    <source>
        <dbReference type="ARBA" id="ARBA00022448"/>
    </source>
</evidence>
<feature type="transmembrane region" description="Helical" evidence="15">
    <location>
        <begin position="31"/>
        <end position="52"/>
    </location>
</feature>